<name>A0ABP7QUC4_9SPHI</name>
<dbReference type="Gene3D" id="3.30.70.100">
    <property type="match status" value="1"/>
</dbReference>
<dbReference type="InterPro" id="IPR007138">
    <property type="entry name" value="ABM_dom"/>
</dbReference>
<dbReference type="Pfam" id="PF03992">
    <property type="entry name" value="ABM"/>
    <property type="match status" value="1"/>
</dbReference>
<evidence type="ECO:0000313" key="2">
    <source>
        <dbReference type="EMBL" id="GAA3988125.1"/>
    </source>
</evidence>
<dbReference type="PANTHER" id="PTHR33336:SF3">
    <property type="entry name" value="ABM DOMAIN-CONTAINING PROTEIN"/>
    <property type="match status" value="1"/>
</dbReference>
<dbReference type="PROSITE" id="PS51725">
    <property type="entry name" value="ABM"/>
    <property type="match status" value="1"/>
</dbReference>
<dbReference type="InterPro" id="IPR050744">
    <property type="entry name" value="AI-2_Isomerase_LsrG"/>
</dbReference>
<reference evidence="3" key="1">
    <citation type="journal article" date="2019" name="Int. J. Syst. Evol. Microbiol.">
        <title>The Global Catalogue of Microorganisms (GCM) 10K type strain sequencing project: providing services to taxonomists for standard genome sequencing and annotation.</title>
        <authorList>
            <consortium name="The Broad Institute Genomics Platform"/>
            <consortium name="The Broad Institute Genome Sequencing Center for Infectious Disease"/>
            <person name="Wu L."/>
            <person name="Ma J."/>
        </authorList>
    </citation>
    <scope>NUCLEOTIDE SEQUENCE [LARGE SCALE GENOMIC DNA]</scope>
    <source>
        <strain evidence="3">JCM 16601</strain>
    </source>
</reference>
<dbReference type="EMBL" id="BAAAZC010000030">
    <property type="protein sequence ID" value="GAA3988125.1"/>
    <property type="molecule type" value="Genomic_DNA"/>
</dbReference>
<comment type="caution">
    <text evidence="2">The sequence shown here is derived from an EMBL/GenBank/DDBJ whole genome shotgun (WGS) entry which is preliminary data.</text>
</comment>
<sequence length="96" mass="10790">MKIYLTALVKCKPGNTAELKGYLQQLVAGSTKEEACLQYELYQSADDDTQFIFHETWASQEGLDLHNQQPHIKTFIAQASPILDGGLTIYKTDRVV</sequence>
<dbReference type="InterPro" id="IPR011008">
    <property type="entry name" value="Dimeric_a/b-barrel"/>
</dbReference>
<evidence type="ECO:0000259" key="1">
    <source>
        <dbReference type="PROSITE" id="PS51725"/>
    </source>
</evidence>
<keyword evidence="3" id="KW-1185">Reference proteome</keyword>
<dbReference type="Proteomes" id="UP001500742">
    <property type="component" value="Unassembled WGS sequence"/>
</dbReference>
<protein>
    <recommendedName>
        <fullName evidence="1">ABM domain-containing protein</fullName>
    </recommendedName>
</protein>
<gene>
    <name evidence="2" type="ORF">GCM10022210_46150</name>
</gene>
<dbReference type="PANTHER" id="PTHR33336">
    <property type="entry name" value="QUINOL MONOOXYGENASE YGIN-RELATED"/>
    <property type="match status" value="1"/>
</dbReference>
<proteinExistence type="predicted"/>
<feature type="domain" description="ABM" evidence="1">
    <location>
        <begin position="3"/>
        <end position="91"/>
    </location>
</feature>
<dbReference type="SUPFAM" id="SSF54909">
    <property type="entry name" value="Dimeric alpha+beta barrel"/>
    <property type="match status" value="1"/>
</dbReference>
<evidence type="ECO:0000313" key="3">
    <source>
        <dbReference type="Proteomes" id="UP001500742"/>
    </source>
</evidence>
<dbReference type="RefSeq" id="WP_259093183.1">
    <property type="nucleotide sequence ID" value="NZ_BAAAZC010000030.1"/>
</dbReference>
<accession>A0ABP7QUC4</accession>
<organism evidence="2 3">
    <name type="scientific">Mucilaginibacter dorajii</name>
    <dbReference type="NCBI Taxonomy" id="692994"/>
    <lineage>
        <taxon>Bacteria</taxon>
        <taxon>Pseudomonadati</taxon>
        <taxon>Bacteroidota</taxon>
        <taxon>Sphingobacteriia</taxon>
        <taxon>Sphingobacteriales</taxon>
        <taxon>Sphingobacteriaceae</taxon>
        <taxon>Mucilaginibacter</taxon>
    </lineage>
</organism>